<evidence type="ECO:0000313" key="4">
    <source>
        <dbReference type="Ensembl" id="ENSAZOP00000000753.1"/>
    </source>
</evidence>
<protein>
    <recommendedName>
        <fullName evidence="3">FCP1 homology domain-containing protein</fullName>
    </recommendedName>
</protein>
<dbReference type="SUPFAM" id="SSF56784">
    <property type="entry name" value="HAD-like"/>
    <property type="match status" value="1"/>
</dbReference>
<dbReference type="InterPro" id="IPR011948">
    <property type="entry name" value="Dullard_phosphatase"/>
</dbReference>
<feature type="region of interest" description="Disordered" evidence="2">
    <location>
        <begin position="1"/>
        <end position="95"/>
    </location>
</feature>
<evidence type="ECO:0000313" key="5">
    <source>
        <dbReference type="Proteomes" id="UP000694549"/>
    </source>
</evidence>
<evidence type="ECO:0000256" key="2">
    <source>
        <dbReference type="SAM" id="MobiDB-lite"/>
    </source>
</evidence>
<dbReference type="SMART" id="SM00577">
    <property type="entry name" value="CPDc"/>
    <property type="match status" value="1"/>
</dbReference>
<dbReference type="PROSITE" id="PS50969">
    <property type="entry name" value="FCP1"/>
    <property type="match status" value="1"/>
</dbReference>
<reference evidence="4" key="2">
    <citation type="submission" date="2025-09" db="UniProtKB">
        <authorList>
            <consortium name="Ensembl"/>
        </authorList>
    </citation>
    <scope>IDENTIFICATION</scope>
</reference>
<dbReference type="Pfam" id="PF03031">
    <property type="entry name" value="NIF"/>
    <property type="match status" value="1"/>
</dbReference>
<dbReference type="NCBIfam" id="TIGR02251">
    <property type="entry name" value="HIF-SF_euk"/>
    <property type="match status" value="1"/>
</dbReference>
<accession>A0A8B9U0B4</accession>
<name>A0A8B9U0B4_9AVES</name>
<dbReference type="Proteomes" id="UP000694549">
    <property type="component" value="Unplaced"/>
</dbReference>
<reference evidence="4" key="1">
    <citation type="submission" date="2025-08" db="UniProtKB">
        <authorList>
            <consortium name="Ensembl"/>
        </authorList>
    </citation>
    <scope>IDENTIFICATION</scope>
</reference>
<dbReference type="CDD" id="cd07521">
    <property type="entry name" value="HAD_FCP1-like"/>
    <property type="match status" value="1"/>
</dbReference>
<dbReference type="Gene3D" id="3.40.50.1000">
    <property type="entry name" value="HAD superfamily/HAD-like"/>
    <property type="match status" value="1"/>
</dbReference>
<dbReference type="PANTHER" id="PTHR12210">
    <property type="entry name" value="DULLARD PROTEIN PHOSPHATASE"/>
    <property type="match status" value="1"/>
</dbReference>
<dbReference type="Ensembl" id="ENSAZOT00000000806.1">
    <property type="protein sequence ID" value="ENSAZOP00000000753.1"/>
    <property type="gene ID" value="ENSAZOG00000000550.1"/>
</dbReference>
<feature type="compositionally biased region" description="Basic residues" evidence="2">
    <location>
        <begin position="1"/>
        <end position="10"/>
    </location>
</feature>
<keyword evidence="1" id="KW-0904">Protein phosphatase</keyword>
<dbReference type="InterPro" id="IPR023214">
    <property type="entry name" value="HAD_sf"/>
</dbReference>
<dbReference type="InterPro" id="IPR036412">
    <property type="entry name" value="HAD-like_sf"/>
</dbReference>
<dbReference type="InterPro" id="IPR004274">
    <property type="entry name" value="FCP1_dom"/>
</dbReference>
<dbReference type="InterPro" id="IPR050365">
    <property type="entry name" value="TIM50"/>
</dbReference>
<sequence length="336" mass="36762">MATPRAKRPRRESGGDLGLSATKPRTRRQRGGDGGKHVPGPPLEPVTPRRTPRRTPGRQQLARLQCGGERGSPVSPSLPPGERGEPPHRGVAPVWGGGQPWAAVLGLPPSPPSQPCYKGAYFSGLPVEECQDPAVPSLPLPAPPTPGPRRTRSTPEHTLVLELEGTLVCSSVLAGRLPGAVASFTTSFQGDAYKVHVQLRPHVQHFLESLSKTYEIFIFTTAKQDYAEKILDVLDPKKKLIRRCLSQRDCLCARGCYWKDLALLGRDLAKTVALDHTIQGFPSQAANWIPVPRWFGDPGDEELLRLVPLLGQLCRADDVRTEAQQRLPRCRLPAED</sequence>
<proteinExistence type="predicted"/>
<feature type="domain" description="FCP1 homology" evidence="3">
    <location>
        <begin position="152"/>
        <end position="313"/>
    </location>
</feature>
<evidence type="ECO:0000256" key="1">
    <source>
        <dbReference type="ARBA" id="ARBA00022912"/>
    </source>
</evidence>
<evidence type="ECO:0000259" key="3">
    <source>
        <dbReference type="PROSITE" id="PS50969"/>
    </source>
</evidence>
<dbReference type="GO" id="GO:0004721">
    <property type="term" value="F:phosphoprotein phosphatase activity"/>
    <property type="evidence" value="ECO:0007669"/>
    <property type="project" value="UniProtKB-KW"/>
</dbReference>
<keyword evidence="1" id="KW-0378">Hydrolase</keyword>
<organism evidence="4 5">
    <name type="scientific">Anas zonorhyncha</name>
    <name type="common">Eastern spot-billed duck</name>
    <dbReference type="NCBI Taxonomy" id="75864"/>
    <lineage>
        <taxon>Eukaryota</taxon>
        <taxon>Metazoa</taxon>
        <taxon>Chordata</taxon>
        <taxon>Craniata</taxon>
        <taxon>Vertebrata</taxon>
        <taxon>Euteleostomi</taxon>
        <taxon>Archelosauria</taxon>
        <taxon>Archosauria</taxon>
        <taxon>Dinosauria</taxon>
        <taxon>Saurischia</taxon>
        <taxon>Theropoda</taxon>
        <taxon>Coelurosauria</taxon>
        <taxon>Aves</taxon>
        <taxon>Neognathae</taxon>
        <taxon>Galloanserae</taxon>
        <taxon>Anseriformes</taxon>
        <taxon>Anatidae</taxon>
        <taxon>Anatinae</taxon>
        <taxon>Anas</taxon>
    </lineage>
</organism>
<keyword evidence="5" id="KW-1185">Reference proteome</keyword>
<dbReference type="AlphaFoldDB" id="A0A8B9U0B4"/>